<keyword evidence="4 11" id="KW-0808">Transferase</keyword>
<dbReference type="Pfam" id="PF24878">
    <property type="entry name" value="YkcB_C"/>
    <property type="match status" value="1"/>
</dbReference>
<sequence>MTTTMTRPAAAPMADAPGRPGWHRPALALLLLGTAVLYLWDLSASGYANDFYAQAVLAGSQNWEALLFGSLDPGNVITVDKPPAALWVMGLSARIFGFSSWSLLAPQALEGVLSVWLLYAAVRRRFGSGAGLAAGAALALTPVAVLMFRFDNPDALLVLLMTGGAYCVVRATEKAGFRWLALAGVAIGFAFLTKMLQGFLVLPAFGVVYLVAAPTSWRRRIMHLLGALVALIVSAGWFVALVELWPASSRPYIGGSTDNSLLELALGYNGLGRIFGGSGNGGGGFGGGGGGGGNLSFGGSAGITRMFGQAFGTEISWLLPAALIALVAGLWFTRSAPRTDQTRAALLLWGGWLLVTGLVFSFMSGTIHPYYSVALAPAIAALVAIGGRQLWRGRAKFSVRAWLAAMIAVTGGWDFVLLSENSSWLPWLRWVVLVAGIAVAALILVQGDQFRRLIVVATITGMLGVGSFGIATAAVPHTGSIPVSGPSSSSFGGGGFGGGESGQAGSALVTLLQATTTEWAAATDGSMSSAPLALASGKSVMAIGGFNGGDPAPTLAQFQRYVAEGRISYYVSGGRGGGGFGGSSQIASWVAAHYQARTVGGTTVYDLRTSS</sequence>
<evidence type="ECO:0000256" key="5">
    <source>
        <dbReference type="ARBA" id="ARBA00022692"/>
    </source>
</evidence>
<comment type="subcellular location">
    <subcellularLocation>
        <location evidence="1">Cell membrane</location>
        <topology evidence="1">Multi-pass membrane protein</topology>
    </subcellularLocation>
</comment>
<gene>
    <name evidence="11" type="ORF">BJ998_001305</name>
</gene>
<feature type="transmembrane region" description="Helical" evidence="8">
    <location>
        <begin position="224"/>
        <end position="242"/>
    </location>
</feature>
<feature type="transmembrane region" description="Helical" evidence="8">
    <location>
        <begin position="452"/>
        <end position="475"/>
    </location>
</feature>
<dbReference type="InterPro" id="IPR050297">
    <property type="entry name" value="LipidA_mod_glycosyltrf_83"/>
</dbReference>
<feature type="transmembrane region" description="Helical" evidence="8">
    <location>
        <begin position="344"/>
        <end position="363"/>
    </location>
</feature>
<keyword evidence="6 8" id="KW-1133">Transmembrane helix</keyword>
<organism evidence="11 12">
    <name type="scientific">Kutzneria kofuensis</name>
    <dbReference type="NCBI Taxonomy" id="103725"/>
    <lineage>
        <taxon>Bacteria</taxon>
        <taxon>Bacillati</taxon>
        <taxon>Actinomycetota</taxon>
        <taxon>Actinomycetes</taxon>
        <taxon>Pseudonocardiales</taxon>
        <taxon>Pseudonocardiaceae</taxon>
        <taxon>Kutzneria</taxon>
    </lineage>
</organism>
<name>A0A7W9NF37_9PSEU</name>
<feature type="domain" description="Glycosyltransferase RgtA/B/C/D-like" evidence="9">
    <location>
        <begin position="80"/>
        <end position="235"/>
    </location>
</feature>
<evidence type="ECO:0000259" key="10">
    <source>
        <dbReference type="Pfam" id="PF24878"/>
    </source>
</evidence>
<dbReference type="Proteomes" id="UP000585638">
    <property type="component" value="Unassembled WGS sequence"/>
</dbReference>
<keyword evidence="5 8" id="KW-0812">Transmembrane</keyword>
<dbReference type="GO" id="GO:0005886">
    <property type="term" value="C:plasma membrane"/>
    <property type="evidence" value="ECO:0007669"/>
    <property type="project" value="UniProtKB-SubCell"/>
</dbReference>
<evidence type="ECO:0000256" key="6">
    <source>
        <dbReference type="ARBA" id="ARBA00022989"/>
    </source>
</evidence>
<evidence type="ECO:0000259" key="9">
    <source>
        <dbReference type="Pfam" id="PF13231"/>
    </source>
</evidence>
<protein>
    <submittedName>
        <fullName evidence="11">4-amino-4-deoxy-L-arabinose transferase-like glycosyltransferase</fullName>
    </submittedName>
</protein>
<dbReference type="GO" id="GO:0009103">
    <property type="term" value="P:lipopolysaccharide biosynthetic process"/>
    <property type="evidence" value="ECO:0007669"/>
    <property type="project" value="UniProtKB-ARBA"/>
</dbReference>
<proteinExistence type="predicted"/>
<evidence type="ECO:0000256" key="7">
    <source>
        <dbReference type="ARBA" id="ARBA00023136"/>
    </source>
</evidence>
<evidence type="ECO:0000313" key="11">
    <source>
        <dbReference type="EMBL" id="MBB5890109.1"/>
    </source>
</evidence>
<keyword evidence="2" id="KW-1003">Cell membrane</keyword>
<dbReference type="PANTHER" id="PTHR33908:SF3">
    <property type="entry name" value="UNDECAPRENYL PHOSPHATE-ALPHA-4-AMINO-4-DEOXY-L-ARABINOSE ARABINOSYL TRANSFERASE"/>
    <property type="match status" value="1"/>
</dbReference>
<evidence type="ECO:0000256" key="8">
    <source>
        <dbReference type="SAM" id="Phobius"/>
    </source>
</evidence>
<feature type="transmembrane region" description="Helical" evidence="8">
    <location>
        <begin position="21"/>
        <end position="40"/>
    </location>
</feature>
<dbReference type="RefSeq" id="WP_184859372.1">
    <property type="nucleotide sequence ID" value="NZ_JACHIR010000001.1"/>
</dbReference>
<accession>A0A7W9NF37</accession>
<evidence type="ECO:0000256" key="4">
    <source>
        <dbReference type="ARBA" id="ARBA00022679"/>
    </source>
</evidence>
<dbReference type="AlphaFoldDB" id="A0A7W9NF37"/>
<feature type="transmembrane region" description="Helical" evidence="8">
    <location>
        <begin position="369"/>
        <end position="387"/>
    </location>
</feature>
<dbReference type="Pfam" id="PF13231">
    <property type="entry name" value="PMT_2"/>
    <property type="match status" value="1"/>
</dbReference>
<keyword evidence="7 8" id="KW-0472">Membrane</keyword>
<comment type="caution">
    <text evidence="11">The sequence shown here is derived from an EMBL/GenBank/DDBJ whole genome shotgun (WGS) entry which is preliminary data.</text>
</comment>
<keyword evidence="12" id="KW-1185">Reference proteome</keyword>
<feature type="transmembrane region" description="Helical" evidence="8">
    <location>
        <begin position="199"/>
        <end position="217"/>
    </location>
</feature>
<reference evidence="11 12" key="1">
    <citation type="submission" date="2020-08" db="EMBL/GenBank/DDBJ databases">
        <title>Sequencing the genomes of 1000 actinobacteria strains.</title>
        <authorList>
            <person name="Klenk H.-P."/>
        </authorList>
    </citation>
    <scope>NUCLEOTIDE SEQUENCE [LARGE SCALE GENOMIC DNA]</scope>
    <source>
        <strain evidence="11 12">DSM 43851</strain>
    </source>
</reference>
<dbReference type="GO" id="GO:0016763">
    <property type="term" value="F:pentosyltransferase activity"/>
    <property type="evidence" value="ECO:0007669"/>
    <property type="project" value="TreeGrafter"/>
</dbReference>
<evidence type="ECO:0000256" key="3">
    <source>
        <dbReference type="ARBA" id="ARBA00022676"/>
    </source>
</evidence>
<feature type="transmembrane region" description="Helical" evidence="8">
    <location>
        <begin position="176"/>
        <end position="193"/>
    </location>
</feature>
<feature type="transmembrane region" description="Helical" evidence="8">
    <location>
        <begin position="424"/>
        <end position="445"/>
    </location>
</feature>
<feature type="domain" description="Putative mannosyltransferase YkcA/B-like C-terminal" evidence="10">
    <location>
        <begin position="511"/>
        <end position="593"/>
    </location>
</feature>
<dbReference type="InterPro" id="IPR038731">
    <property type="entry name" value="RgtA/B/C-like"/>
</dbReference>
<feature type="transmembrane region" description="Helical" evidence="8">
    <location>
        <begin position="95"/>
        <end position="119"/>
    </location>
</feature>
<feature type="transmembrane region" description="Helical" evidence="8">
    <location>
        <begin position="399"/>
        <end position="418"/>
    </location>
</feature>
<dbReference type="GO" id="GO:0010041">
    <property type="term" value="P:response to iron(III) ion"/>
    <property type="evidence" value="ECO:0007669"/>
    <property type="project" value="TreeGrafter"/>
</dbReference>
<keyword evidence="3" id="KW-0328">Glycosyltransferase</keyword>
<evidence type="ECO:0000313" key="12">
    <source>
        <dbReference type="Proteomes" id="UP000585638"/>
    </source>
</evidence>
<dbReference type="InterPro" id="IPR056785">
    <property type="entry name" value="YkcA/B-like_C"/>
</dbReference>
<evidence type="ECO:0000256" key="2">
    <source>
        <dbReference type="ARBA" id="ARBA00022475"/>
    </source>
</evidence>
<dbReference type="PANTHER" id="PTHR33908">
    <property type="entry name" value="MANNOSYLTRANSFERASE YKCB-RELATED"/>
    <property type="match status" value="1"/>
</dbReference>
<feature type="transmembrane region" description="Helical" evidence="8">
    <location>
        <begin position="315"/>
        <end position="332"/>
    </location>
</feature>
<dbReference type="EMBL" id="JACHIR010000001">
    <property type="protein sequence ID" value="MBB5890109.1"/>
    <property type="molecule type" value="Genomic_DNA"/>
</dbReference>
<evidence type="ECO:0000256" key="1">
    <source>
        <dbReference type="ARBA" id="ARBA00004651"/>
    </source>
</evidence>
<feature type="transmembrane region" description="Helical" evidence="8">
    <location>
        <begin position="126"/>
        <end position="148"/>
    </location>
</feature>
<feature type="transmembrane region" description="Helical" evidence="8">
    <location>
        <begin position="154"/>
        <end position="169"/>
    </location>
</feature>